<reference evidence="2 3" key="1">
    <citation type="submission" date="2020-10" db="EMBL/GenBank/DDBJ databases">
        <title>Connecting structure to function with the recovery of over 1000 high-quality activated sludge metagenome-assembled genomes encoding full-length rRNA genes using long-read sequencing.</title>
        <authorList>
            <person name="Singleton C.M."/>
            <person name="Petriglieri F."/>
            <person name="Kristensen J.M."/>
            <person name="Kirkegaard R.H."/>
            <person name="Michaelsen T.Y."/>
            <person name="Andersen M.H."/>
            <person name="Karst S.M."/>
            <person name="Dueholm M.S."/>
            <person name="Nielsen P.H."/>
            <person name="Albertsen M."/>
        </authorList>
    </citation>
    <scope>NUCLEOTIDE SEQUENCE [LARGE SCALE GENOMIC DNA]</scope>
    <source>
        <strain evidence="2">Ribe_18-Q3-R11-54_MAXAC.273</strain>
    </source>
</reference>
<dbReference type="InterPro" id="IPR051396">
    <property type="entry name" value="Bact_Antivir_Def_Nuclease"/>
</dbReference>
<dbReference type="Proteomes" id="UP000808337">
    <property type="component" value="Unassembled WGS sequence"/>
</dbReference>
<dbReference type="PANTHER" id="PTHR43581">
    <property type="entry name" value="ATP/GTP PHOSPHATASE"/>
    <property type="match status" value="1"/>
</dbReference>
<evidence type="ECO:0000259" key="1">
    <source>
        <dbReference type="Pfam" id="PF13175"/>
    </source>
</evidence>
<sequence>MASQIRVNIEGFRSVGRADIIIDGITVVAGENGSGKSTISKLLYHLYKTTSDFDELVLRELQLRLKDVFRFLDILQHELYTVIKDRNIREEIRKDLLILRRKSDNSPDIQLNKWISIINKMAYFYSFQQDLFEEDKRIKTSTRNFRLKQIMRDVLKISTFDENENSPLNLDQISNFVESLFKEADGKIKSRPTSLFIESLRSIFSSDELPDVFYVLEYEEEIISLTKNYLSIPYSIQNVIYIDTPMMLGEEDSDNPHWDDLNELLSKSSKVDISKISGSISRDIIHGEISINDGSDFGRDFIYKRDDGHTYDLLDCATGVKSFGIIQLLLKNGSLTDKTLLIIDEPESHLHPQWIIEYARLIVMLHKIIGVKFFIASHNPDMVSAIKYISEKEAIDKNLNYYIAKKREMIYLYDYKHLKTDIDPIFESFNIALERIHQYGA</sequence>
<dbReference type="SUPFAM" id="SSF52540">
    <property type="entry name" value="P-loop containing nucleoside triphosphate hydrolases"/>
    <property type="match status" value="1"/>
</dbReference>
<dbReference type="EMBL" id="JADKGY010000008">
    <property type="protein sequence ID" value="MBK9982821.1"/>
    <property type="molecule type" value="Genomic_DNA"/>
</dbReference>
<accession>A0A9D7SVF1</accession>
<dbReference type="Gene3D" id="3.40.50.300">
    <property type="entry name" value="P-loop containing nucleotide triphosphate hydrolases"/>
    <property type="match status" value="1"/>
</dbReference>
<protein>
    <submittedName>
        <fullName evidence="2">AAA family ATPase</fullName>
    </submittedName>
</protein>
<evidence type="ECO:0000313" key="2">
    <source>
        <dbReference type="EMBL" id="MBK9982821.1"/>
    </source>
</evidence>
<dbReference type="PANTHER" id="PTHR43581:SF2">
    <property type="entry name" value="EXCINUCLEASE ATPASE SUBUNIT"/>
    <property type="match status" value="1"/>
</dbReference>
<dbReference type="InterPro" id="IPR041685">
    <property type="entry name" value="AAA_GajA/Old/RecF-like"/>
</dbReference>
<name>A0A9D7SVF1_9BACT</name>
<proteinExistence type="predicted"/>
<dbReference type="Pfam" id="PF13175">
    <property type="entry name" value="AAA_15"/>
    <property type="match status" value="1"/>
</dbReference>
<gene>
    <name evidence="2" type="ORF">IPP15_10435</name>
</gene>
<evidence type="ECO:0000313" key="3">
    <source>
        <dbReference type="Proteomes" id="UP000808337"/>
    </source>
</evidence>
<dbReference type="AlphaFoldDB" id="A0A9D7SVF1"/>
<comment type="caution">
    <text evidence="2">The sequence shown here is derived from an EMBL/GenBank/DDBJ whole genome shotgun (WGS) entry which is preliminary data.</text>
</comment>
<dbReference type="InterPro" id="IPR027417">
    <property type="entry name" value="P-loop_NTPase"/>
</dbReference>
<feature type="domain" description="Endonuclease GajA/Old nuclease/RecF-like AAA" evidence="1">
    <location>
        <begin position="6"/>
        <end position="383"/>
    </location>
</feature>
<organism evidence="2 3">
    <name type="scientific">Candidatus Opimibacter skivensis</name>
    <dbReference type="NCBI Taxonomy" id="2982028"/>
    <lineage>
        <taxon>Bacteria</taxon>
        <taxon>Pseudomonadati</taxon>
        <taxon>Bacteroidota</taxon>
        <taxon>Saprospiria</taxon>
        <taxon>Saprospirales</taxon>
        <taxon>Saprospiraceae</taxon>
        <taxon>Candidatus Opimibacter</taxon>
    </lineage>
</organism>